<dbReference type="AlphaFoldDB" id="A0A167IQW9"/>
<organism evidence="11 12">
    <name type="scientific">Calocera viscosa (strain TUFC12733)</name>
    <dbReference type="NCBI Taxonomy" id="1330018"/>
    <lineage>
        <taxon>Eukaryota</taxon>
        <taxon>Fungi</taxon>
        <taxon>Dikarya</taxon>
        <taxon>Basidiomycota</taxon>
        <taxon>Agaricomycotina</taxon>
        <taxon>Dacrymycetes</taxon>
        <taxon>Dacrymycetales</taxon>
        <taxon>Dacrymycetaceae</taxon>
        <taxon>Calocera</taxon>
    </lineage>
</organism>
<dbReference type="EMBL" id="KV417306">
    <property type="protein sequence ID" value="KZO92866.1"/>
    <property type="molecule type" value="Genomic_DNA"/>
</dbReference>
<evidence type="ECO:0000313" key="12">
    <source>
        <dbReference type="Proteomes" id="UP000076738"/>
    </source>
</evidence>
<dbReference type="OrthoDB" id="312015at2759"/>
<feature type="compositionally biased region" description="Low complexity" evidence="10">
    <location>
        <begin position="495"/>
        <end position="504"/>
    </location>
</feature>
<keyword evidence="12" id="KW-1185">Reference proteome</keyword>
<keyword evidence="8" id="KW-0206">Cytoskeleton</keyword>
<evidence type="ECO:0000256" key="9">
    <source>
        <dbReference type="SAM" id="Coils"/>
    </source>
</evidence>
<dbReference type="GO" id="GO:0035735">
    <property type="term" value="P:intraciliary transport involved in cilium assembly"/>
    <property type="evidence" value="ECO:0007669"/>
    <property type="project" value="TreeGrafter"/>
</dbReference>
<evidence type="ECO:0000313" key="11">
    <source>
        <dbReference type="EMBL" id="KZO92866.1"/>
    </source>
</evidence>
<dbReference type="InterPro" id="IPR021622">
    <property type="entry name" value="Afadin/alpha-actinin-bd"/>
</dbReference>
<evidence type="ECO:0000256" key="6">
    <source>
        <dbReference type="ARBA" id="ARBA00022949"/>
    </source>
</evidence>
<reference evidence="11 12" key="1">
    <citation type="journal article" date="2016" name="Mol. Biol. Evol.">
        <title>Comparative Genomics of Early-Diverging Mushroom-Forming Fungi Provides Insights into the Origins of Lignocellulose Decay Capabilities.</title>
        <authorList>
            <person name="Nagy L.G."/>
            <person name="Riley R."/>
            <person name="Tritt A."/>
            <person name="Adam C."/>
            <person name="Daum C."/>
            <person name="Floudas D."/>
            <person name="Sun H."/>
            <person name="Yadav J.S."/>
            <person name="Pangilinan J."/>
            <person name="Larsson K.H."/>
            <person name="Matsuura K."/>
            <person name="Barry K."/>
            <person name="Labutti K."/>
            <person name="Kuo R."/>
            <person name="Ohm R.A."/>
            <person name="Bhattacharya S.S."/>
            <person name="Shirouzu T."/>
            <person name="Yoshinaga Y."/>
            <person name="Martin F.M."/>
            <person name="Grigoriev I.V."/>
            <person name="Hibbett D.S."/>
        </authorList>
    </citation>
    <scope>NUCLEOTIDE SEQUENCE [LARGE SCALE GENOMIC DNA]</scope>
    <source>
        <strain evidence="11 12">TUFC12733</strain>
    </source>
</reference>
<evidence type="ECO:0000256" key="8">
    <source>
        <dbReference type="ARBA" id="ARBA00023212"/>
    </source>
</evidence>
<keyword evidence="7 9" id="KW-0175">Coiled coil</keyword>
<feature type="coiled-coil region" evidence="9">
    <location>
        <begin position="121"/>
        <end position="148"/>
    </location>
</feature>
<evidence type="ECO:0000256" key="2">
    <source>
        <dbReference type="ARBA" id="ARBA00004300"/>
    </source>
</evidence>
<dbReference type="PANTHER" id="PTHR46507:SF4">
    <property type="entry name" value="SSX FAMILY MEMBER 2 INTERACTING PROTEIN"/>
    <property type="match status" value="1"/>
</dbReference>
<evidence type="ECO:0000256" key="5">
    <source>
        <dbReference type="ARBA" id="ARBA00022889"/>
    </source>
</evidence>
<feature type="region of interest" description="Disordered" evidence="10">
    <location>
        <begin position="1"/>
        <end position="41"/>
    </location>
</feature>
<proteinExistence type="inferred from homology"/>
<keyword evidence="4" id="KW-0963">Cytoplasm</keyword>
<dbReference type="GO" id="GO:0007155">
    <property type="term" value="P:cell adhesion"/>
    <property type="evidence" value="ECO:0007669"/>
    <property type="project" value="UniProtKB-KW"/>
</dbReference>
<feature type="compositionally biased region" description="Low complexity" evidence="10">
    <location>
        <begin position="15"/>
        <end position="38"/>
    </location>
</feature>
<evidence type="ECO:0000256" key="1">
    <source>
        <dbReference type="ARBA" id="ARBA00004282"/>
    </source>
</evidence>
<dbReference type="GO" id="GO:0036064">
    <property type="term" value="C:ciliary basal body"/>
    <property type="evidence" value="ECO:0007669"/>
    <property type="project" value="TreeGrafter"/>
</dbReference>
<evidence type="ECO:0000256" key="4">
    <source>
        <dbReference type="ARBA" id="ARBA00022490"/>
    </source>
</evidence>
<dbReference type="Proteomes" id="UP000076738">
    <property type="component" value="Unassembled WGS sequence"/>
</dbReference>
<evidence type="ECO:0000256" key="7">
    <source>
        <dbReference type="ARBA" id="ARBA00023054"/>
    </source>
</evidence>
<feature type="coiled-coil region" evidence="9">
    <location>
        <begin position="393"/>
        <end position="441"/>
    </location>
</feature>
<comment type="subcellular location">
    <subcellularLocation>
        <location evidence="1">Cell junction</location>
    </subcellularLocation>
    <subcellularLocation>
        <location evidence="2">Cytoplasm</location>
        <location evidence="2">Cytoskeleton</location>
        <location evidence="2">Microtubule organizing center</location>
        <location evidence="2">Centrosome</location>
    </subcellularLocation>
</comment>
<feature type="region of interest" description="Disordered" evidence="10">
    <location>
        <begin position="476"/>
        <end position="521"/>
    </location>
</feature>
<protein>
    <submittedName>
        <fullName evidence="11">Uncharacterized protein</fullName>
    </submittedName>
</protein>
<evidence type="ECO:0000256" key="10">
    <source>
        <dbReference type="SAM" id="MobiDB-lite"/>
    </source>
</evidence>
<keyword evidence="5" id="KW-0130">Cell adhesion</keyword>
<dbReference type="Pfam" id="PF11559">
    <property type="entry name" value="ADIP"/>
    <property type="match status" value="1"/>
</dbReference>
<sequence>MATVPPTPGRVRFVSPAASSPASTSTASAASHSTAASSEPDLTSSLAFLTTQLQSHGFLPPSSLLSQSHSLARLPTAEQQELQRCLMQLLQQRVEDMRRLEEVGGELRTREWESGRWKSLCAEEREGRERAEREVEQGRARLAALAKQHSTEQAAHKQTASHLTRAQSALQTTRAHAQAELRKREKEVERMGERWARVAGEQARLGALGSGLRMSAPLSASTVSVPTDPLLESQLQETEEARARLVEENDALRSALLSAANGLQSLLTPGAAPMLASTLFTPGMVILGEGADWQASNARGKLLELCGKLRERLSAGPLQAGAEGSVADAGELAIARDEIDRLAGNVRRLEEELAELRGREERGQRLMEQYAMQATRGRVSDAVLDRDTPPDKRAALQEQTRAVEQERAQMTAAAVELGRERAELQRQRAQLDDERRKAALRALLDDLPATPTVHLPSSTPAAVIRVSLDDGEDAFAEPALRTPSPAPRRRKRRSQSPAGKRASPGPGGKAKGRRGPAVFPRKSAMRAAADYRPAVGSPLKTMMTFAASSSSVGSGSDPRLSVAGHVGKGKQKENAPPIDVTPLPALSLKASRESTALRTARDSVGLRGADSMRLSASHLVGGARRKSVLGGGAQRVWRG</sequence>
<accession>A0A167IQW9</accession>
<name>A0A167IQW9_CALVF</name>
<dbReference type="PANTHER" id="PTHR46507">
    <property type="entry name" value="AFADIN- AND ALPHA-ACTININ-BINDING PROTEIN"/>
    <property type="match status" value="1"/>
</dbReference>
<keyword evidence="6" id="KW-0965">Cell junction</keyword>
<dbReference type="STRING" id="1330018.A0A167IQW9"/>
<dbReference type="InterPro" id="IPR052300">
    <property type="entry name" value="Adhesion_Centrosome_assoc"/>
</dbReference>
<comment type="similarity">
    <text evidence="3">Belongs to the ADIP family.</text>
</comment>
<gene>
    <name evidence="11" type="ORF">CALVIDRAFT_557295</name>
</gene>
<evidence type="ECO:0000256" key="3">
    <source>
        <dbReference type="ARBA" id="ARBA00009291"/>
    </source>
</evidence>
<feature type="coiled-coil region" evidence="9">
    <location>
        <begin position="332"/>
        <end position="366"/>
    </location>
</feature>